<dbReference type="EMBL" id="LIWG01000010">
    <property type="protein sequence ID" value="MBE3608573.1"/>
    <property type="molecule type" value="Genomic_DNA"/>
</dbReference>
<dbReference type="PROSITE" id="PS50005">
    <property type="entry name" value="TPR"/>
    <property type="match status" value="1"/>
</dbReference>
<dbReference type="Proteomes" id="UP000650616">
    <property type="component" value="Unassembled WGS sequence"/>
</dbReference>
<evidence type="ECO:0000313" key="5">
    <source>
        <dbReference type="Proteomes" id="UP000650616"/>
    </source>
</evidence>
<accession>A0AAW3ZVX8</accession>
<name>A0AAW3ZVX8_9BACT</name>
<feature type="transmembrane region" description="Helical" evidence="2">
    <location>
        <begin position="12"/>
        <end position="35"/>
    </location>
</feature>
<organism evidence="4 5">
    <name type="scientific">Campylobacter californiensis</name>
    <dbReference type="NCBI Taxonomy" id="1032243"/>
    <lineage>
        <taxon>Bacteria</taxon>
        <taxon>Pseudomonadati</taxon>
        <taxon>Campylobacterota</taxon>
        <taxon>Epsilonproteobacteria</taxon>
        <taxon>Campylobacterales</taxon>
        <taxon>Campylobacteraceae</taxon>
        <taxon>Campylobacter</taxon>
    </lineage>
</organism>
<keyword evidence="1" id="KW-0802">TPR repeat</keyword>
<protein>
    <recommendedName>
        <fullName evidence="7">Tetratricopeptide repeat protein</fullName>
    </recommendedName>
</protein>
<gene>
    <name evidence="3" type="ORF">CCAL12919_06210</name>
    <name evidence="4" type="ORF">CCAL9337_07550</name>
</gene>
<keyword evidence="2" id="KW-0472">Membrane</keyword>
<evidence type="ECO:0000313" key="6">
    <source>
        <dbReference type="Proteomes" id="UP001318760"/>
    </source>
</evidence>
<evidence type="ECO:0000256" key="2">
    <source>
        <dbReference type="SAM" id="Phobius"/>
    </source>
</evidence>
<sequence length="340" mass="39489">MDIFFIEHRDPIFSLIVLFIIIFMIASLSYFWGVFSSKDEKKRIEKFIRKFENRSLSEEHKQMLLNPEIDARSLSILGGTFSKSGDFEKAISVFLIALAKTKNKAEKEFILNELGEVYFKAGFLKRSTDVFLQSLELSPRNPNALRYLTMIDEKLKNYKEALYALNSLEELGVEIRAQKAYIQATVVLNDKELSIEEKSEKILALSRDFELLKRMCMQLWLKNGKSLENFPEFAKLDDVIDIMYNQNLAVNLNDEEYRGLFYAKGVINEPSDIKGFELNVIKHLNDAEFNKATLNFNYVCKSCKNSFPMHFYRCPMCHELGSVKILPHITEKPDENSMPF</sequence>
<dbReference type="EMBL" id="JADBHS010000010">
    <property type="protein sequence ID" value="MBE2986723.1"/>
    <property type="molecule type" value="Genomic_DNA"/>
</dbReference>
<reference evidence="4 5" key="1">
    <citation type="submission" date="2015-08" db="EMBL/GenBank/DDBJ databases">
        <title>Comparative genomics of the Campylobacter concisus group.</title>
        <authorList>
            <person name="Yee E."/>
            <person name="Chapman M.H."/>
            <person name="Huynh S."/>
            <person name="Bono J.L."/>
            <person name="On S.L."/>
            <person name="St Leger J."/>
            <person name="Foster G."/>
            <person name="Parker C.T."/>
            <person name="Miller W.G."/>
        </authorList>
    </citation>
    <scope>NUCLEOTIDE SEQUENCE [LARGE SCALE GENOMIC DNA]</scope>
    <source>
        <strain evidence="4 5">RM9337</strain>
    </source>
</reference>
<dbReference type="RefSeq" id="WP_170016813.1">
    <property type="nucleotide sequence ID" value="NZ_CP012545.1"/>
</dbReference>
<dbReference type="SUPFAM" id="SSF48452">
    <property type="entry name" value="TPR-like"/>
    <property type="match status" value="1"/>
</dbReference>
<dbReference type="Proteomes" id="UP001318760">
    <property type="component" value="Unassembled WGS sequence"/>
</dbReference>
<dbReference type="AlphaFoldDB" id="A0AAW3ZVX8"/>
<dbReference type="InterPro" id="IPR011990">
    <property type="entry name" value="TPR-like_helical_dom_sf"/>
</dbReference>
<evidence type="ECO:0000313" key="4">
    <source>
        <dbReference type="EMBL" id="MBE3608573.1"/>
    </source>
</evidence>
<evidence type="ECO:0000256" key="1">
    <source>
        <dbReference type="PROSITE-ProRule" id="PRU00339"/>
    </source>
</evidence>
<proteinExistence type="predicted"/>
<comment type="caution">
    <text evidence="4">The sequence shown here is derived from an EMBL/GenBank/DDBJ whole genome shotgun (WGS) entry which is preliminary data.</text>
</comment>
<evidence type="ECO:0008006" key="7">
    <source>
        <dbReference type="Google" id="ProtNLM"/>
    </source>
</evidence>
<evidence type="ECO:0000313" key="3">
    <source>
        <dbReference type="EMBL" id="MBE2986723.1"/>
    </source>
</evidence>
<keyword evidence="5" id="KW-1185">Reference proteome</keyword>
<keyword evidence="2" id="KW-1133">Transmembrane helix</keyword>
<feature type="repeat" description="TPR" evidence="1">
    <location>
        <begin position="108"/>
        <end position="141"/>
    </location>
</feature>
<dbReference type="Gene3D" id="1.25.40.10">
    <property type="entry name" value="Tetratricopeptide repeat domain"/>
    <property type="match status" value="1"/>
</dbReference>
<keyword evidence="2" id="KW-0812">Transmembrane</keyword>
<reference evidence="3 6" key="2">
    <citation type="submission" date="2020-10" db="EMBL/GenBank/DDBJ databases">
        <title>Campylobacter californiensis sp. nov. isolated from cattle and feral swine in California.</title>
        <authorList>
            <person name="Miller W.G."/>
        </authorList>
    </citation>
    <scope>NUCLEOTIDE SEQUENCE [LARGE SCALE GENOMIC DNA]</scope>
    <source>
        <strain evidence="3 6">RM12919</strain>
    </source>
</reference>
<dbReference type="InterPro" id="IPR019734">
    <property type="entry name" value="TPR_rpt"/>
</dbReference>